<dbReference type="WBParaSite" id="nRc.2.0.1.t04197-RA">
    <property type="protein sequence ID" value="nRc.2.0.1.t04197-RA"/>
    <property type="gene ID" value="nRc.2.0.1.g04197"/>
</dbReference>
<feature type="chain" id="PRO_5037966937" evidence="1">
    <location>
        <begin position="22"/>
        <end position="223"/>
    </location>
</feature>
<keyword evidence="1" id="KW-0732">Signal</keyword>
<name>A0A915HS41_ROMCU</name>
<evidence type="ECO:0000313" key="3">
    <source>
        <dbReference type="WBParaSite" id="nRc.2.0.1.t04197-RA"/>
    </source>
</evidence>
<dbReference type="AlphaFoldDB" id="A0A915HS41"/>
<dbReference type="SUPFAM" id="SSF56815">
    <property type="entry name" value="Sec1/munc18-like (SM) proteins"/>
    <property type="match status" value="1"/>
</dbReference>
<organism evidence="2 3">
    <name type="scientific">Romanomermis culicivorax</name>
    <name type="common">Nematode worm</name>
    <dbReference type="NCBI Taxonomy" id="13658"/>
    <lineage>
        <taxon>Eukaryota</taxon>
        <taxon>Metazoa</taxon>
        <taxon>Ecdysozoa</taxon>
        <taxon>Nematoda</taxon>
        <taxon>Enoplea</taxon>
        <taxon>Dorylaimia</taxon>
        <taxon>Mermithida</taxon>
        <taxon>Mermithoidea</taxon>
        <taxon>Mermithidae</taxon>
        <taxon>Romanomermis</taxon>
    </lineage>
</organism>
<feature type="signal peptide" evidence="1">
    <location>
        <begin position="1"/>
        <end position="21"/>
    </location>
</feature>
<sequence>MFYSKLPTLIIALVVVHQGLTYDNIVCNSDNEKHKVYVYKNAIYRCRGLTEVVDYCTYCNGNNGEIIGIDTLKNVYSGFMNADSLCTTTCTPMSSSGAILVVENLFNKLKNVAKLRHVLGTQHYRTPYIENLVERIFDPTKPSLDELSCKTSSFSLSSLNSFLNLAAKAPKPCDSKLCVFFIVGGITGYEISRFRQKLKQLHIKRSEKIRELEILLIDLIVEQ</sequence>
<dbReference type="InterPro" id="IPR036045">
    <property type="entry name" value="Sec1-like_sf"/>
</dbReference>
<evidence type="ECO:0000256" key="1">
    <source>
        <dbReference type="SAM" id="SignalP"/>
    </source>
</evidence>
<protein>
    <submittedName>
        <fullName evidence="3">Uncharacterized protein</fullName>
    </submittedName>
</protein>
<evidence type="ECO:0000313" key="2">
    <source>
        <dbReference type="Proteomes" id="UP000887565"/>
    </source>
</evidence>
<accession>A0A915HS41</accession>
<keyword evidence="2" id="KW-1185">Reference proteome</keyword>
<reference evidence="3" key="1">
    <citation type="submission" date="2022-11" db="UniProtKB">
        <authorList>
            <consortium name="WormBaseParasite"/>
        </authorList>
    </citation>
    <scope>IDENTIFICATION</scope>
</reference>
<proteinExistence type="predicted"/>
<dbReference type="Proteomes" id="UP000887565">
    <property type="component" value="Unplaced"/>
</dbReference>